<feature type="region of interest" description="Disordered" evidence="3">
    <location>
        <begin position="1"/>
        <end position="60"/>
    </location>
</feature>
<dbReference type="AlphaFoldDB" id="A0A667HI81"/>
<dbReference type="PANTHER" id="PTHR31545:SF2">
    <property type="entry name" value="SPEEDY PROTEIN C"/>
    <property type="match status" value="1"/>
</dbReference>
<organism evidence="4 5">
    <name type="scientific">Lynx canadensis</name>
    <name type="common">Canada lynx</name>
    <name type="synonym">Felis canadensis</name>
    <dbReference type="NCBI Taxonomy" id="61383"/>
    <lineage>
        <taxon>Eukaryota</taxon>
        <taxon>Metazoa</taxon>
        <taxon>Chordata</taxon>
        <taxon>Craniata</taxon>
        <taxon>Vertebrata</taxon>
        <taxon>Euteleostomi</taxon>
        <taxon>Mammalia</taxon>
        <taxon>Eutheria</taxon>
        <taxon>Laurasiatheria</taxon>
        <taxon>Carnivora</taxon>
        <taxon>Feliformia</taxon>
        <taxon>Felidae</taxon>
        <taxon>Felinae</taxon>
        <taxon>Lynx</taxon>
    </lineage>
</organism>
<protein>
    <submittedName>
        <fullName evidence="4">Speedy/RINGO cell cycle regulator family member C</fullName>
    </submittedName>
</protein>
<evidence type="ECO:0000313" key="4">
    <source>
        <dbReference type="Ensembl" id="ENSLCNP00005019463.1"/>
    </source>
</evidence>
<keyword evidence="2" id="KW-0131">Cell cycle</keyword>
<name>A0A667HI81_LYNCA</name>
<dbReference type="InterPro" id="IPR020984">
    <property type="entry name" value="Speedy"/>
</dbReference>
<gene>
    <name evidence="4" type="primary">SPDYC</name>
</gene>
<reference evidence="4" key="1">
    <citation type="submission" date="2025-08" db="UniProtKB">
        <authorList>
            <consortium name="Ensembl"/>
        </authorList>
    </citation>
    <scope>IDENTIFICATION</scope>
</reference>
<evidence type="ECO:0000256" key="2">
    <source>
        <dbReference type="ARBA" id="ARBA00023306"/>
    </source>
</evidence>
<dbReference type="Pfam" id="PF11357">
    <property type="entry name" value="Spy1"/>
    <property type="match status" value="1"/>
</dbReference>
<evidence type="ECO:0000313" key="5">
    <source>
        <dbReference type="Proteomes" id="UP000472241"/>
    </source>
</evidence>
<dbReference type="GO" id="GO:0019901">
    <property type="term" value="F:protein kinase binding"/>
    <property type="evidence" value="ECO:0007669"/>
    <property type="project" value="InterPro"/>
</dbReference>
<dbReference type="Proteomes" id="UP000472241">
    <property type="component" value="Unplaced"/>
</dbReference>
<proteinExistence type="inferred from homology"/>
<dbReference type="PANTHER" id="PTHR31545">
    <property type="entry name" value="SEEDY PROTEIN A/C FAMILY MEMBER"/>
    <property type="match status" value="1"/>
</dbReference>
<accession>A0A667HI81</accession>
<comment type="similarity">
    <text evidence="1">Belongs to the Speedy/Ringo family.</text>
</comment>
<dbReference type="InterPro" id="IPR052316">
    <property type="entry name" value="Speedy-Ringo_regulator"/>
</dbReference>
<dbReference type="Ensembl" id="ENSLCNT00005021798.1">
    <property type="protein sequence ID" value="ENSLCNP00005019463.1"/>
    <property type="gene ID" value="ENSLCNG00005012726.1"/>
</dbReference>
<evidence type="ECO:0000256" key="3">
    <source>
        <dbReference type="SAM" id="MobiDB-lite"/>
    </source>
</evidence>
<keyword evidence="5" id="KW-1185">Reference proteome</keyword>
<reference evidence="4" key="2">
    <citation type="submission" date="2025-09" db="UniProtKB">
        <authorList>
            <consortium name="Ensembl"/>
        </authorList>
    </citation>
    <scope>IDENTIFICATION</scope>
</reference>
<sequence>MQALGSRRPAFTPLEGDAALEKPLPGEPSRSWEANVETELTPGRGHPAPPRPTRPHPHEMSDTQDFATFPVVATQVKLGGWSRQGGGSVSLRPRPHQELQAFLSLLEHSFLQEFLSRDPCFQISDKYLLAMVLVYFRRANLKLSEYTHSNLFLALFLANDMEEDLEDPKCVIFLWALGKDWRRQVADFLHQRDKLWARMGFRAMVSRQCCEEVMAKEPSHWAWTRERRPHHGGAQRGCPKARVPLPGGPGLSPPHCSLCALPPAHGLCSHQPRPLPVLSKCPSPNPECHCPPSQACLSVAEDPLVGGFLIILPPQMQLEPGTYTLHSELGTGAGGGLGSLGGRCGAQQNGK</sequence>
<evidence type="ECO:0000256" key="1">
    <source>
        <dbReference type="ARBA" id="ARBA00010932"/>
    </source>
</evidence>